<evidence type="ECO:0000313" key="4">
    <source>
        <dbReference type="EMBL" id="AHG62794.1"/>
    </source>
</evidence>
<dbReference type="KEGG" id="amim:MIM_c06930"/>
<feature type="transmembrane region" description="Helical" evidence="1">
    <location>
        <begin position="78"/>
        <end position="97"/>
    </location>
</feature>
<keyword evidence="1" id="KW-1133">Transmembrane helix</keyword>
<accession>W0P7H3</accession>
<dbReference type="Pfam" id="PF01757">
    <property type="entry name" value="Acyl_transf_3"/>
    <property type="match status" value="1"/>
</dbReference>
<feature type="domain" description="Acyltransferase 3" evidence="2">
    <location>
        <begin position="11"/>
        <end position="356"/>
    </location>
</feature>
<name>W0P7H3_ADVMD</name>
<dbReference type="RefSeq" id="WP_025371399.1">
    <property type="nucleotide sequence ID" value="NZ_CP003915.1"/>
</dbReference>
<dbReference type="InterPro" id="IPR050879">
    <property type="entry name" value="Acyltransferase_3"/>
</dbReference>
<dbReference type="Proteomes" id="UP000019095">
    <property type="component" value="Chromosome"/>
</dbReference>
<dbReference type="PANTHER" id="PTHR23028:SF53">
    <property type="entry name" value="ACYL_TRANSF_3 DOMAIN-CONTAINING PROTEIN"/>
    <property type="match status" value="1"/>
</dbReference>
<dbReference type="STRING" id="1247726.MIM_c06930"/>
<feature type="transmembrane region" description="Helical" evidence="1">
    <location>
        <begin position="303"/>
        <end position="325"/>
    </location>
</feature>
<dbReference type="GO" id="GO:0016020">
    <property type="term" value="C:membrane"/>
    <property type="evidence" value="ECO:0007669"/>
    <property type="project" value="TreeGrafter"/>
</dbReference>
<dbReference type="HOGENOM" id="CLU_005679_10_1_4"/>
<keyword evidence="1" id="KW-0812">Transmembrane</keyword>
<dbReference type="AlphaFoldDB" id="W0P7H3"/>
<protein>
    <submittedName>
        <fullName evidence="4">Putative O-antigen acetylase</fullName>
    </submittedName>
</protein>
<feature type="transmembrane region" description="Helical" evidence="1">
    <location>
        <begin position="140"/>
        <end position="161"/>
    </location>
</feature>
<feature type="transmembrane region" description="Helical" evidence="1">
    <location>
        <begin position="167"/>
        <end position="186"/>
    </location>
</feature>
<proteinExistence type="predicted"/>
<dbReference type="OrthoDB" id="9814807at2"/>
<feature type="transmembrane region" description="Helical" evidence="1">
    <location>
        <begin position="36"/>
        <end position="57"/>
    </location>
</feature>
<feature type="transmembrane region" description="Helical" evidence="1">
    <location>
        <begin position="337"/>
        <end position="358"/>
    </location>
</feature>
<feature type="domain" description="SGNH" evidence="3">
    <location>
        <begin position="438"/>
        <end position="678"/>
    </location>
</feature>
<dbReference type="PANTHER" id="PTHR23028">
    <property type="entry name" value="ACETYLTRANSFERASE"/>
    <property type="match status" value="1"/>
</dbReference>
<keyword evidence="1" id="KW-0472">Membrane</keyword>
<evidence type="ECO:0000313" key="5">
    <source>
        <dbReference type="Proteomes" id="UP000019095"/>
    </source>
</evidence>
<evidence type="ECO:0000256" key="1">
    <source>
        <dbReference type="SAM" id="Phobius"/>
    </source>
</evidence>
<feature type="transmembrane region" description="Helical" evidence="1">
    <location>
        <begin position="12"/>
        <end position="30"/>
    </location>
</feature>
<dbReference type="GO" id="GO:0016747">
    <property type="term" value="F:acyltransferase activity, transferring groups other than amino-acyl groups"/>
    <property type="evidence" value="ECO:0007669"/>
    <property type="project" value="InterPro"/>
</dbReference>
<sequence>MALQKSSNYRADIDGLRAIAILGVLVFHVFPEYLTGGFVGVDVFFVISGYLISTIIFSKLYTGTWRFYDFYNHRVKRLFPALLAVLLATLYVGWFSLFTDEFLQLGSHVLAGSLFVQNFLLWSEAGYFDVASTLKPLTHLWSLAIEEQFYLFYPVLILVLWRLRLNLFYALLILFVFSFGYNVYLVGHDDVALFYSPLTRAWELLIGSLLAYGPYLTENRQKQGGISRTISRTRLFNVGSSEAPATAANHVTSFLGLILIFIAVFGIRDGSHYPGWRAILPVLGSFLLLRAGAAAWVNKYLLAHPVMVFIGAISYPLYLWHWPIISFVHILVPDASVAVRLAAMILSVVLAWLTYRFIEVPVRFGNRGLRLVPATLCVGMIAVAGIGLSIVQFQGMPERPVNASNRVIDTGKALAGPVAFIQKGCGLAQADVGDFFGCLHDTRGLPKIALYGDSKAGAFSAGLLSRSTPETPWLFIGGNGPRGGTVPVINHDFPAYAIYTELTEKAFDALLKSEADLVVLYTATRALFQLGDNGTLDELPDSPLSDEAYNGLNRAVDVLVRGGKKVVLMVDNPTLPDPKQCIGRVTEIGWLNTALALRPGFRCHIPYDEQLKLSEKYRVVLDKVSKNYPDQVRIFDPTRLLCNMTEGQCTSMLNGRLMYSNTDHISEYASLIIADKLIPFVEGFSRNEPADDRFELQRYRPK</sequence>
<dbReference type="PATRIC" id="fig|1247726.3.peg.754"/>
<feature type="transmembrane region" description="Helical" evidence="1">
    <location>
        <begin position="247"/>
        <end position="267"/>
    </location>
</feature>
<gene>
    <name evidence="4" type="ORF">MIM_c06930</name>
</gene>
<reference evidence="4 5" key="1">
    <citation type="journal article" date="2014" name="Microbiology">
        <title>Unravelling the complete genome sequence of Advenella mimigardefordensis strain DPN7T and novel insights in the catabolism of the xenobiotic polythioester precursor 3,3'-dithiodipropionate.</title>
        <authorList>
            <person name="Wubbeler J.H."/>
            <person name="Hiessl S."/>
            <person name="Schuldes J."/>
            <person name="Thurmer A."/>
            <person name="Daniel R."/>
            <person name="Steinbuchel A."/>
        </authorList>
    </citation>
    <scope>NUCLEOTIDE SEQUENCE [LARGE SCALE GENOMIC DNA]</scope>
    <source>
        <strain evidence="5">DSM 17166 / LMG 22922 / DPN7</strain>
    </source>
</reference>
<dbReference type="Pfam" id="PF19040">
    <property type="entry name" value="SGNH"/>
    <property type="match status" value="1"/>
</dbReference>
<dbReference type="InterPro" id="IPR043968">
    <property type="entry name" value="SGNH"/>
</dbReference>
<evidence type="ECO:0000259" key="2">
    <source>
        <dbReference type="Pfam" id="PF01757"/>
    </source>
</evidence>
<dbReference type="EMBL" id="CP003915">
    <property type="protein sequence ID" value="AHG62794.1"/>
    <property type="molecule type" value="Genomic_DNA"/>
</dbReference>
<dbReference type="InterPro" id="IPR002656">
    <property type="entry name" value="Acyl_transf_3_dom"/>
</dbReference>
<organism evidence="4 5">
    <name type="scientific">Advenella mimigardefordensis (strain DSM 17166 / LMG 22922 / DPN7)</name>
    <dbReference type="NCBI Taxonomy" id="1247726"/>
    <lineage>
        <taxon>Bacteria</taxon>
        <taxon>Pseudomonadati</taxon>
        <taxon>Pseudomonadota</taxon>
        <taxon>Betaproteobacteria</taxon>
        <taxon>Burkholderiales</taxon>
        <taxon>Alcaligenaceae</taxon>
    </lineage>
</organism>
<feature type="transmembrane region" description="Helical" evidence="1">
    <location>
        <begin position="370"/>
        <end position="391"/>
    </location>
</feature>
<dbReference type="GO" id="GO:0009103">
    <property type="term" value="P:lipopolysaccharide biosynthetic process"/>
    <property type="evidence" value="ECO:0007669"/>
    <property type="project" value="TreeGrafter"/>
</dbReference>
<evidence type="ECO:0000259" key="3">
    <source>
        <dbReference type="Pfam" id="PF19040"/>
    </source>
</evidence>
<dbReference type="eggNOG" id="COG1835">
    <property type="taxonomic scope" value="Bacteria"/>
</dbReference>
<keyword evidence="5" id="KW-1185">Reference proteome</keyword>